<keyword evidence="5" id="KW-0732">Signal</keyword>
<accession>A0A6P8DNW3</accession>
<dbReference type="SUPFAM" id="SSF53474">
    <property type="entry name" value="alpha/beta-Hydrolases"/>
    <property type="match status" value="1"/>
</dbReference>
<dbReference type="PANTHER" id="PTHR13390">
    <property type="entry name" value="LIPASE"/>
    <property type="match status" value="1"/>
</dbReference>
<name>A0A6P8DNW3_PUNGR</name>
<feature type="chain" id="PRO_5044652703" evidence="5">
    <location>
        <begin position="18"/>
        <end position="349"/>
    </location>
</feature>
<organism evidence="6 8">
    <name type="scientific">Punica granatum</name>
    <name type="common">Pomegranate</name>
    <dbReference type="NCBI Taxonomy" id="22663"/>
    <lineage>
        <taxon>Eukaryota</taxon>
        <taxon>Viridiplantae</taxon>
        <taxon>Streptophyta</taxon>
        <taxon>Embryophyta</taxon>
        <taxon>Tracheophyta</taxon>
        <taxon>Spermatophyta</taxon>
        <taxon>Magnoliopsida</taxon>
        <taxon>eudicotyledons</taxon>
        <taxon>Gunneridae</taxon>
        <taxon>Pentapetalae</taxon>
        <taxon>rosids</taxon>
        <taxon>malvids</taxon>
        <taxon>Myrtales</taxon>
        <taxon>Lythraceae</taxon>
        <taxon>Punica</taxon>
    </lineage>
</organism>
<reference evidence="7 8" key="2">
    <citation type="submission" date="2025-04" db="UniProtKB">
        <authorList>
            <consortium name="RefSeq"/>
        </authorList>
    </citation>
    <scope>IDENTIFICATION</scope>
    <source>
        <tissue evidence="7 8">Leaf</tissue>
    </source>
</reference>
<keyword evidence="4 7" id="KW-0378">Hydrolase</keyword>
<keyword evidence="3" id="KW-0551">Lipid droplet</keyword>
<dbReference type="PANTHER" id="PTHR13390:SF0">
    <property type="entry name" value="LIPID DROPLET-ASSOCIATED HYDROLASE"/>
    <property type="match status" value="1"/>
</dbReference>
<evidence type="ECO:0000313" key="6">
    <source>
        <dbReference type="Proteomes" id="UP000515151"/>
    </source>
</evidence>
<sequence>MFLRLLLLLLLHPPTATVRPLPASLFFGSRTCSSSNCKIGEMGRQSFLPKAANFRLCNVSGFTTELLEVRSEDPTLHVLFIPGNPGVITFYKDFLESLYELLGGSMSVTAVGHISQSQKDWEKGRLFSLQEQIDHKVDFIRQEMQDTEVPIILVGHSIGSYISIKVFQKSPKKVIYCIGLYPFLKLNPDSVQQSIIKKLARSSIACAAVSFIMASLGFLPSRLSEFIVAKSIGKSWSRTAIEATCSHLLKYHTMQNVLFMAKTEFEKLSEEPEWAFLKTNRSKIAFLFGIDDHWGPLKMFEEISGQVPEIALSIEREGHTHAFCCTVAGSTWVAQHVASLIKDKILTSD</sequence>
<proteinExistence type="inferred from homology"/>
<evidence type="ECO:0000313" key="8">
    <source>
        <dbReference type="RefSeq" id="XP_031399097.1"/>
    </source>
</evidence>
<evidence type="ECO:0000313" key="7">
    <source>
        <dbReference type="RefSeq" id="XP_031399096.1"/>
    </source>
</evidence>
<evidence type="ECO:0000256" key="2">
    <source>
        <dbReference type="ARBA" id="ARBA00008300"/>
    </source>
</evidence>
<dbReference type="RefSeq" id="XP_031399097.1">
    <property type="nucleotide sequence ID" value="XM_031543237.1"/>
</dbReference>
<dbReference type="RefSeq" id="XP_031399096.1">
    <property type="nucleotide sequence ID" value="XM_031543236.1"/>
</dbReference>
<comment type="similarity">
    <text evidence="2">Belongs to the AB hydrolase superfamily. LDAH family.</text>
</comment>
<dbReference type="InterPro" id="IPR019363">
    <property type="entry name" value="LDAH"/>
</dbReference>
<dbReference type="Proteomes" id="UP000515151">
    <property type="component" value="Chromosome 5"/>
</dbReference>
<dbReference type="GO" id="GO:0005811">
    <property type="term" value="C:lipid droplet"/>
    <property type="evidence" value="ECO:0007669"/>
    <property type="project" value="UniProtKB-SubCell"/>
</dbReference>
<dbReference type="FunFam" id="3.40.50.1820:FF:000267">
    <property type="entry name" value="Alpha/beta-Hydrolases superfamily protein"/>
    <property type="match status" value="1"/>
</dbReference>
<protein>
    <submittedName>
        <fullName evidence="7 8">Lipid droplet-associated hydrolase isoform X1</fullName>
    </submittedName>
</protein>
<dbReference type="AlphaFoldDB" id="A0A6P8DNW3"/>
<evidence type="ECO:0000256" key="3">
    <source>
        <dbReference type="ARBA" id="ARBA00022677"/>
    </source>
</evidence>
<keyword evidence="6" id="KW-1185">Reference proteome</keyword>
<dbReference type="GeneID" id="116209567"/>
<feature type="signal peptide" evidence="5">
    <location>
        <begin position="1"/>
        <end position="17"/>
    </location>
</feature>
<dbReference type="OrthoDB" id="448051at2759"/>
<evidence type="ECO:0000256" key="1">
    <source>
        <dbReference type="ARBA" id="ARBA00004502"/>
    </source>
</evidence>
<dbReference type="Pfam" id="PF10230">
    <property type="entry name" value="LIDHydrolase"/>
    <property type="match status" value="1"/>
</dbReference>
<comment type="subcellular location">
    <subcellularLocation>
        <location evidence="1">Lipid droplet</location>
    </subcellularLocation>
</comment>
<dbReference type="GO" id="GO:0019915">
    <property type="term" value="P:lipid storage"/>
    <property type="evidence" value="ECO:0007669"/>
    <property type="project" value="InterPro"/>
</dbReference>
<dbReference type="Gene3D" id="3.40.50.1820">
    <property type="entry name" value="alpha/beta hydrolase"/>
    <property type="match status" value="1"/>
</dbReference>
<dbReference type="InterPro" id="IPR029058">
    <property type="entry name" value="AB_hydrolase_fold"/>
</dbReference>
<reference evidence="6" key="1">
    <citation type="journal article" date="2020" name="Plant Biotechnol. J.">
        <title>The pomegranate (Punica granatum L.) draft genome dissects genetic divergence between soft- and hard-seeded cultivars.</title>
        <authorList>
            <person name="Luo X."/>
            <person name="Li H."/>
            <person name="Wu Z."/>
            <person name="Yao W."/>
            <person name="Zhao P."/>
            <person name="Cao D."/>
            <person name="Yu H."/>
            <person name="Li K."/>
            <person name="Poudel K."/>
            <person name="Zhao D."/>
            <person name="Zhang F."/>
            <person name="Xia X."/>
            <person name="Chen L."/>
            <person name="Wang Q."/>
            <person name="Jing D."/>
            <person name="Cao S."/>
        </authorList>
    </citation>
    <scope>NUCLEOTIDE SEQUENCE [LARGE SCALE GENOMIC DNA]</scope>
</reference>
<dbReference type="GO" id="GO:0016298">
    <property type="term" value="F:lipase activity"/>
    <property type="evidence" value="ECO:0007669"/>
    <property type="project" value="InterPro"/>
</dbReference>
<gene>
    <name evidence="7 8" type="primary">LOC116209567</name>
</gene>
<evidence type="ECO:0000256" key="4">
    <source>
        <dbReference type="ARBA" id="ARBA00022801"/>
    </source>
</evidence>
<evidence type="ECO:0000256" key="5">
    <source>
        <dbReference type="SAM" id="SignalP"/>
    </source>
</evidence>